<evidence type="ECO:0000313" key="3">
    <source>
        <dbReference type="EMBL" id="KAL1525668.1"/>
    </source>
</evidence>
<dbReference type="InterPro" id="IPR000182">
    <property type="entry name" value="GNAT_dom"/>
</dbReference>
<reference evidence="3 4" key="1">
    <citation type="journal article" date="2024" name="Science">
        <title>Giant polyketide synthase enzymes in the biosynthesis of giant marine polyether toxins.</title>
        <authorList>
            <person name="Fallon T.R."/>
            <person name="Shende V.V."/>
            <person name="Wierzbicki I.H."/>
            <person name="Pendleton A.L."/>
            <person name="Watervoot N.F."/>
            <person name="Auber R.P."/>
            <person name="Gonzalez D.J."/>
            <person name="Wisecaver J.H."/>
            <person name="Moore B.S."/>
        </authorList>
    </citation>
    <scope>NUCLEOTIDE SEQUENCE [LARGE SCALE GENOMIC DNA]</scope>
    <source>
        <strain evidence="3 4">12B1</strain>
    </source>
</reference>
<dbReference type="PANTHER" id="PTHR47443">
    <property type="entry name" value="ACYL-COA N-ACYLTRANSFERASES (NAT) SUPERFAMILY PROTEIN"/>
    <property type="match status" value="1"/>
</dbReference>
<organism evidence="3 4">
    <name type="scientific">Prymnesium parvum</name>
    <name type="common">Toxic golden alga</name>
    <dbReference type="NCBI Taxonomy" id="97485"/>
    <lineage>
        <taxon>Eukaryota</taxon>
        <taxon>Haptista</taxon>
        <taxon>Haptophyta</taxon>
        <taxon>Prymnesiophyceae</taxon>
        <taxon>Prymnesiales</taxon>
        <taxon>Prymnesiaceae</taxon>
        <taxon>Prymnesium</taxon>
    </lineage>
</organism>
<keyword evidence="1" id="KW-0732">Signal</keyword>
<dbReference type="Pfam" id="PF00583">
    <property type="entry name" value="Acetyltransf_1"/>
    <property type="match status" value="1"/>
</dbReference>
<evidence type="ECO:0000259" key="2">
    <source>
        <dbReference type="PROSITE" id="PS51186"/>
    </source>
</evidence>
<evidence type="ECO:0000256" key="1">
    <source>
        <dbReference type="SAM" id="SignalP"/>
    </source>
</evidence>
<dbReference type="CDD" id="cd04301">
    <property type="entry name" value="NAT_SF"/>
    <property type="match status" value="1"/>
</dbReference>
<protein>
    <recommendedName>
        <fullName evidence="2">N-acetyltransferase domain-containing protein</fullName>
    </recommendedName>
</protein>
<dbReference type="InterPro" id="IPR016181">
    <property type="entry name" value="Acyl_CoA_acyltransferase"/>
</dbReference>
<name>A0AB34JXL0_PRYPA</name>
<dbReference type="AlphaFoldDB" id="A0AB34JXL0"/>
<dbReference type="SUPFAM" id="SSF55729">
    <property type="entry name" value="Acyl-CoA N-acyltransferases (Nat)"/>
    <property type="match status" value="1"/>
</dbReference>
<dbReference type="Proteomes" id="UP001515480">
    <property type="component" value="Unassembled WGS sequence"/>
</dbReference>
<accession>A0AB34JXL0</accession>
<sequence length="241" mass="26744">MLWLPPSLALLTLTPHLAAPPLHVPRAGIDARRYYTPWMGPHGLTVRSMEYSDIWPTAQLLLVAFAPPGGLNQLQNFLVGMEHVIGLTMRMADNILLVGTLPNGKLVGFVEVFTPEYLVSQSGSGYPERVRRALEPYVASLAVDLSSRSTGVGRTLMWTAEQRVREAGYTRISLEVESTNQAALGLYLKLGYSVLRRDQEALKLVGDVFFGRSERVTKFWLQKDLGETCADDAEFSTFDSI</sequence>
<dbReference type="EMBL" id="JBGBPQ010000004">
    <property type="protein sequence ID" value="KAL1525668.1"/>
    <property type="molecule type" value="Genomic_DNA"/>
</dbReference>
<dbReference type="GO" id="GO:0016747">
    <property type="term" value="F:acyltransferase activity, transferring groups other than amino-acyl groups"/>
    <property type="evidence" value="ECO:0007669"/>
    <property type="project" value="InterPro"/>
</dbReference>
<feature type="signal peptide" evidence="1">
    <location>
        <begin position="1"/>
        <end position="18"/>
    </location>
</feature>
<dbReference type="PROSITE" id="PS51186">
    <property type="entry name" value="GNAT"/>
    <property type="match status" value="1"/>
</dbReference>
<feature type="domain" description="N-acetyltransferase" evidence="2">
    <location>
        <begin position="44"/>
        <end position="226"/>
    </location>
</feature>
<evidence type="ECO:0000313" key="4">
    <source>
        <dbReference type="Proteomes" id="UP001515480"/>
    </source>
</evidence>
<gene>
    <name evidence="3" type="ORF">AB1Y20_020518</name>
</gene>
<keyword evidence="4" id="KW-1185">Reference proteome</keyword>
<feature type="chain" id="PRO_5044201967" description="N-acetyltransferase domain-containing protein" evidence="1">
    <location>
        <begin position="19"/>
        <end position="241"/>
    </location>
</feature>
<comment type="caution">
    <text evidence="3">The sequence shown here is derived from an EMBL/GenBank/DDBJ whole genome shotgun (WGS) entry which is preliminary data.</text>
</comment>
<dbReference type="PANTHER" id="PTHR47443:SF3">
    <property type="entry name" value="GCN5-RELATED N-ACETYLTRANSFERASE 4, CHLOROPLASTIC"/>
    <property type="match status" value="1"/>
</dbReference>
<proteinExistence type="predicted"/>
<dbReference type="Gene3D" id="3.40.630.30">
    <property type="match status" value="1"/>
</dbReference>